<dbReference type="AlphaFoldDB" id="A0A0F9U2W6"/>
<evidence type="ECO:0000313" key="1">
    <source>
        <dbReference type="EMBL" id="KKN55671.1"/>
    </source>
</evidence>
<sequence>MSKRKELKTDKRIMLYGSAHEIETAEELIERFYPNMLAIREPQARLNLQSLIDTEIIHAAILFDGNTVHSFDKIIKDIKRVQKNGMQSMTNRLYKFLINDCGSIAHYNKQGWIAKYSTIDALRTFFAYNEFGHRVLDYQPAWRTDVIRIVKEIEKILRIPV</sequence>
<comment type="caution">
    <text evidence="1">The sequence shown here is derived from an EMBL/GenBank/DDBJ whole genome shotgun (WGS) entry which is preliminary data.</text>
</comment>
<reference evidence="1" key="1">
    <citation type="journal article" date="2015" name="Nature">
        <title>Complex archaea that bridge the gap between prokaryotes and eukaryotes.</title>
        <authorList>
            <person name="Spang A."/>
            <person name="Saw J.H."/>
            <person name="Jorgensen S.L."/>
            <person name="Zaremba-Niedzwiedzka K."/>
            <person name="Martijn J."/>
            <person name="Lind A.E."/>
            <person name="van Eijk R."/>
            <person name="Schleper C."/>
            <person name="Guy L."/>
            <person name="Ettema T.J."/>
        </authorList>
    </citation>
    <scope>NUCLEOTIDE SEQUENCE</scope>
</reference>
<organism evidence="1">
    <name type="scientific">marine sediment metagenome</name>
    <dbReference type="NCBI Taxonomy" id="412755"/>
    <lineage>
        <taxon>unclassified sequences</taxon>
        <taxon>metagenomes</taxon>
        <taxon>ecological metagenomes</taxon>
    </lineage>
</organism>
<dbReference type="EMBL" id="LAZR01000875">
    <property type="protein sequence ID" value="KKN55671.1"/>
    <property type="molecule type" value="Genomic_DNA"/>
</dbReference>
<protein>
    <submittedName>
        <fullName evidence="1">Uncharacterized protein</fullName>
    </submittedName>
</protein>
<gene>
    <name evidence="1" type="ORF">LCGC14_0579730</name>
</gene>
<accession>A0A0F9U2W6</accession>
<proteinExistence type="predicted"/>
<name>A0A0F9U2W6_9ZZZZ</name>